<gene>
    <name evidence="12" type="ORF">QYS62_003329</name>
</gene>
<keyword evidence="3" id="KW-0547">Nucleotide-binding</keyword>
<dbReference type="InterPro" id="IPR027417">
    <property type="entry name" value="P-loop_NTPase"/>
</dbReference>
<dbReference type="InterPro" id="IPR010935">
    <property type="entry name" value="SMC_hinge"/>
</dbReference>
<dbReference type="SUPFAM" id="SSF52540">
    <property type="entry name" value="P-loop containing nucleoside triphosphate hydrolases"/>
    <property type="match status" value="2"/>
</dbReference>
<keyword evidence="6" id="KW-0226">DNA condensation</keyword>
<dbReference type="SUPFAM" id="SSF57997">
    <property type="entry name" value="Tropomyosin"/>
    <property type="match status" value="1"/>
</dbReference>
<dbReference type="SUPFAM" id="SSF75553">
    <property type="entry name" value="Smc hinge domain"/>
    <property type="match status" value="1"/>
</dbReference>
<evidence type="ECO:0000256" key="7">
    <source>
        <dbReference type="ARBA" id="ARBA00023242"/>
    </source>
</evidence>
<evidence type="ECO:0000256" key="3">
    <source>
        <dbReference type="ARBA" id="ARBA00022741"/>
    </source>
</evidence>
<feature type="compositionally biased region" description="Low complexity" evidence="10">
    <location>
        <begin position="1063"/>
        <end position="1076"/>
    </location>
</feature>
<dbReference type="PANTHER" id="PTHR18937">
    <property type="entry name" value="STRUCTURAL MAINTENANCE OF CHROMOSOMES SMC FAMILY MEMBER"/>
    <property type="match status" value="1"/>
</dbReference>
<evidence type="ECO:0000256" key="5">
    <source>
        <dbReference type="ARBA" id="ARBA00023054"/>
    </source>
</evidence>
<evidence type="ECO:0000256" key="10">
    <source>
        <dbReference type="SAM" id="MobiDB-lite"/>
    </source>
</evidence>
<dbReference type="Gene3D" id="3.40.50.300">
    <property type="entry name" value="P-loop containing nucleotide triphosphate hydrolases"/>
    <property type="match status" value="2"/>
</dbReference>
<feature type="region of interest" description="Disordered" evidence="10">
    <location>
        <begin position="1"/>
        <end position="147"/>
    </location>
</feature>
<dbReference type="EMBL" id="CP151261">
    <property type="protein sequence ID" value="WZH42338.1"/>
    <property type="molecule type" value="Genomic_DNA"/>
</dbReference>
<evidence type="ECO:0000256" key="6">
    <source>
        <dbReference type="ARBA" id="ARBA00023067"/>
    </source>
</evidence>
<dbReference type="SMART" id="SM00968">
    <property type="entry name" value="SMC_hinge"/>
    <property type="match status" value="1"/>
</dbReference>
<evidence type="ECO:0000259" key="11">
    <source>
        <dbReference type="SMART" id="SM00968"/>
    </source>
</evidence>
<feature type="region of interest" description="Disordered" evidence="10">
    <location>
        <begin position="1353"/>
        <end position="1374"/>
    </location>
</feature>
<feature type="region of interest" description="Disordered" evidence="10">
    <location>
        <begin position="1061"/>
        <end position="1128"/>
    </location>
</feature>
<comment type="subcellular location">
    <subcellularLocation>
        <location evidence="1 8">Nucleus</location>
    </subcellularLocation>
</comment>
<evidence type="ECO:0000313" key="13">
    <source>
        <dbReference type="Proteomes" id="UP001489902"/>
    </source>
</evidence>
<name>A0ABZ2WRC0_9HYPO</name>
<organism evidence="12 13">
    <name type="scientific">Fusarium acuminatum</name>
    <dbReference type="NCBI Taxonomy" id="5515"/>
    <lineage>
        <taxon>Eukaryota</taxon>
        <taxon>Fungi</taxon>
        <taxon>Dikarya</taxon>
        <taxon>Ascomycota</taxon>
        <taxon>Pezizomycotina</taxon>
        <taxon>Sordariomycetes</taxon>
        <taxon>Hypocreomycetidae</taxon>
        <taxon>Hypocreales</taxon>
        <taxon>Nectriaceae</taxon>
        <taxon>Fusarium</taxon>
        <taxon>Fusarium tricinctum species complex</taxon>
    </lineage>
</organism>
<dbReference type="PIRSF" id="PIRSF005719">
    <property type="entry name" value="SMC"/>
    <property type="match status" value="1"/>
</dbReference>
<proteinExistence type="inferred from homology"/>
<evidence type="ECO:0000256" key="9">
    <source>
        <dbReference type="SAM" id="Coils"/>
    </source>
</evidence>
<evidence type="ECO:0000313" key="12">
    <source>
        <dbReference type="EMBL" id="WZH42338.1"/>
    </source>
</evidence>
<feature type="coiled-coil region" evidence="9">
    <location>
        <begin position="504"/>
        <end position="608"/>
    </location>
</feature>
<keyword evidence="5 9" id="KW-0175">Coiled coil</keyword>
<dbReference type="InterPro" id="IPR036277">
    <property type="entry name" value="SMC_hinge_sf"/>
</dbReference>
<dbReference type="PANTHER" id="PTHR18937:SF172">
    <property type="entry name" value="STRUCTURAL MAINTENANCE OF CHROMOSOMES PROTEIN"/>
    <property type="match status" value="1"/>
</dbReference>
<feature type="compositionally biased region" description="Basic residues" evidence="10">
    <location>
        <begin position="1"/>
        <end position="12"/>
    </location>
</feature>
<keyword evidence="4" id="KW-0067">ATP-binding</keyword>
<reference evidence="12 13" key="1">
    <citation type="submission" date="2024-04" db="EMBL/GenBank/DDBJ databases">
        <title>Complete genome sequence of Fusarium acuminatum.</title>
        <authorList>
            <person name="Lan B."/>
        </authorList>
    </citation>
    <scope>NUCLEOTIDE SEQUENCE [LARGE SCALE GENOMIC DNA]</scope>
    <source>
        <strain evidence="12">1A</strain>
    </source>
</reference>
<feature type="coiled-coil region" evidence="9">
    <location>
        <begin position="339"/>
        <end position="478"/>
    </location>
</feature>
<sequence>MSSPVRPRRTTRRTAIIDSDDEDDVSNRTRNPDEEEDFEPEQKPAPRRQTRSGRKSTTPAPTPAAAPKPRGRPKKTAAPFASAESSEIFDADTTVKTEYESPAKSTPRQRKSVARSSIASVSDLAPPTPQPKSPMSPKVPESSQKPTAAVLADITDASMNTSGVDETQATIKPIKPMDTIMERPMDIVLKSRTMTIPVVEDTTPKSRIVLTHLVLNNFKSYAGRQEVGPFHASFSSVVGPNGSGKSNVIDSLLFVFGFRASKMRQGKISALIHNSAQHPNLDHCEVAVYFQEVMDQSGRVQHVEKEKNSLEDKKDKAIAFIRDENELALKQSALYQLFIHKCSENVNVTEEAIAQMQAQLDLELEKHHGGEQIIKNLEKEYATGAKEFEAQEKSTQALVKEMAKFEQERVKFDEKRKFLDDKRKKLEKTIANAETTSAEADETIQQCGEEIETRTQEIAELEEQVQTAEAELTKIRDSLKGKTQAFSDQIAAKQKSLEPWNEKINQKQSAVAVAESELNILQEKANAGAVALEELETKIASIEEGKSAKRKELKSCHAEKAELLQEADKMKSELEVLAGQEPKIRSKISNARQKADEARSSLSNTQARGNVLSALMRMKESGRIDGFHGRLGNLGTIDQKYDVAISTACGSLDNFVTATVEAGQQCIEYLRKNNVGRGNFICLDKLRSRDMSPIKTPENAPRLFDLVTAKEDKFRPAFYHAMQDTLVASDLAQANRIAYGAKRWRVVTLDGELIDKSGTMSGGGTTVKRGLMSSKLVSDVSKEQVAKFETDRDGWEAKFQEFQEYQRECETRLKELNEQIPQLDTKMQKIGLEIESAERNIADMQRRIKEVSKEHQPSATDNSRIAALQKEIAKHNREVEKLREETSSVEDEIKALQDKIMEVGGEKLRAQRAKVDSIKEEIASNNEEISNNEVRKVKAEKQKIKLEKDHAKSSKELTTASRDLEKLENDINNQGERAEELQAQVEEAQEGLASKKKELKALKGELDEKAAELNETRAVEIEMRNKLEENQKALTENQARLRHWNDKLSKIVLQNIDDLIGASSSSQPKPQSQPKPEAGDDGDIDMEDAPQEDVDMTDAPEEDGEEEEEEEAEETTNAQPNEIPRYTPDELADMNERTLKGEIAALEEKTQNVNVDLGVLSEYRRRVEEHLARSSDLQTAIEQRDSAKKRCDDLRRLRLEGFMEGFSAISLRLKEMYQMITMGGNAELELVDSLDPFSEGILFSVMPPKKSWKNISNLSGGEKTLSSLALVFALHHYKPTPLYVMDEIDAALDFRNVSIVANYIKERTKNAQFIVISLRNNMFELAARLVGVYKVNHMTKSVTIENKDFIVRPQGQQQQQRTQTGVNTTSLPFR</sequence>
<dbReference type="InterPro" id="IPR024704">
    <property type="entry name" value="SMC"/>
</dbReference>
<feature type="compositionally biased region" description="Basic residues" evidence="10">
    <location>
        <begin position="45"/>
        <end position="54"/>
    </location>
</feature>
<feature type="compositionally biased region" description="Low complexity" evidence="10">
    <location>
        <begin position="1354"/>
        <end position="1365"/>
    </location>
</feature>
<feature type="compositionally biased region" description="Acidic residues" evidence="10">
    <location>
        <begin position="1079"/>
        <end position="1114"/>
    </location>
</feature>
<dbReference type="Gene3D" id="1.10.287.1490">
    <property type="match status" value="1"/>
</dbReference>
<dbReference type="Proteomes" id="UP001489902">
    <property type="component" value="Chromosome 2"/>
</dbReference>
<keyword evidence="13" id="KW-1185">Reference proteome</keyword>
<comment type="similarity">
    <text evidence="2">Belongs to the SMC family. SMC4 subfamily.</text>
</comment>
<dbReference type="InterPro" id="IPR003395">
    <property type="entry name" value="RecF/RecN/SMC_N"/>
</dbReference>
<dbReference type="Pfam" id="PF02463">
    <property type="entry name" value="SMC_N"/>
    <property type="match status" value="2"/>
</dbReference>
<evidence type="ECO:0000256" key="2">
    <source>
        <dbReference type="ARBA" id="ARBA00006005"/>
    </source>
</evidence>
<feature type="domain" description="SMC hinge" evidence="11">
    <location>
        <begin position="625"/>
        <end position="738"/>
    </location>
</feature>
<keyword evidence="7 8" id="KW-0539">Nucleus</keyword>
<evidence type="ECO:0000256" key="4">
    <source>
        <dbReference type="ARBA" id="ARBA00022840"/>
    </source>
</evidence>
<dbReference type="Pfam" id="PF06470">
    <property type="entry name" value="SMC_hinge"/>
    <property type="match status" value="1"/>
</dbReference>
<evidence type="ECO:0000256" key="8">
    <source>
        <dbReference type="PIRNR" id="PIRNR005719"/>
    </source>
</evidence>
<dbReference type="Gene3D" id="3.30.70.1620">
    <property type="match status" value="1"/>
</dbReference>
<feature type="coiled-coil region" evidence="9">
    <location>
        <begin position="799"/>
        <end position="1030"/>
    </location>
</feature>
<evidence type="ECO:0000256" key="1">
    <source>
        <dbReference type="ARBA" id="ARBA00004123"/>
    </source>
</evidence>
<accession>A0ABZ2WRC0</accession>
<dbReference type="Gene3D" id="1.20.1060.20">
    <property type="match status" value="1"/>
</dbReference>
<protein>
    <recommendedName>
        <fullName evidence="8">Structural maintenance of chromosomes protein</fullName>
    </recommendedName>
</protein>